<dbReference type="PANTHER" id="PTHR30055:SF234">
    <property type="entry name" value="HTH-TYPE TRANSCRIPTIONAL REGULATOR BETI"/>
    <property type="match status" value="1"/>
</dbReference>
<protein>
    <submittedName>
        <fullName evidence="6">AcrR family transcriptional regulator</fullName>
    </submittedName>
</protein>
<evidence type="ECO:0000313" key="7">
    <source>
        <dbReference type="Proteomes" id="UP000694460"/>
    </source>
</evidence>
<dbReference type="Pfam" id="PF00440">
    <property type="entry name" value="TetR_N"/>
    <property type="match status" value="1"/>
</dbReference>
<dbReference type="InterPro" id="IPR050109">
    <property type="entry name" value="HTH-type_TetR-like_transc_reg"/>
</dbReference>
<dbReference type="Proteomes" id="UP000694460">
    <property type="component" value="Unassembled WGS sequence"/>
</dbReference>
<keyword evidence="1" id="KW-0805">Transcription regulation</keyword>
<keyword evidence="2 4" id="KW-0238">DNA-binding</keyword>
<dbReference type="PRINTS" id="PR00455">
    <property type="entry name" value="HTHTETR"/>
</dbReference>
<feature type="domain" description="HTH tetR-type" evidence="5">
    <location>
        <begin position="16"/>
        <end position="75"/>
    </location>
</feature>
<evidence type="ECO:0000259" key="5">
    <source>
        <dbReference type="PROSITE" id="PS50977"/>
    </source>
</evidence>
<evidence type="ECO:0000313" key="6">
    <source>
        <dbReference type="EMBL" id="MBP2453462.1"/>
    </source>
</evidence>
<gene>
    <name evidence="6" type="ORF">JOF57_003375</name>
</gene>
<dbReference type="InterPro" id="IPR009057">
    <property type="entry name" value="Homeodomain-like_sf"/>
</dbReference>
<dbReference type="Gene3D" id="1.10.357.10">
    <property type="entry name" value="Tetracycline Repressor, domain 2"/>
    <property type="match status" value="1"/>
</dbReference>
<evidence type="ECO:0000256" key="2">
    <source>
        <dbReference type="ARBA" id="ARBA00023125"/>
    </source>
</evidence>
<feature type="DNA-binding region" description="H-T-H motif" evidence="4">
    <location>
        <begin position="38"/>
        <end position="57"/>
    </location>
</feature>
<keyword evidence="7" id="KW-1185">Reference proteome</keyword>
<proteinExistence type="predicted"/>
<dbReference type="PROSITE" id="PS50977">
    <property type="entry name" value="HTH_TETR_2"/>
    <property type="match status" value="1"/>
</dbReference>
<reference evidence="6 7" key="1">
    <citation type="submission" date="2021-03" db="EMBL/GenBank/DDBJ databases">
        <title>Sequencing the genomes of 1000 actinobacteria strains.</title>
        <authorList>
            <person name="Klenk H.-P."/>
        </authorList>
    </citation>
    <scope>NUCLEOTIDE SEQUENCE [LARGE SCALE GENOMIC DNA]</scope>
    <source>
        <strain evidence="6 7">DSM 46713</strain>
    </source>
</reference>
<evidence type="ECO:0000256" key="4">
    <source>
        <dbReference type="PROSITE-ProRule" id="PRU00335"/>
    </source>
</evidence>
<evidence type="ECO:0000256" key="3">
    <source>
        <dbReference type="ARBA" id="ARBA00023163"/>
    </source>
</evidence>
<keyword evidence="3" id="KW-0804">Transcription</keyword>
<dbReference type="InterPro" id="IPR001647">
    <property type="entry name" value="HTH_TetR"/>
</dbReference>
<evidence type="ECO:0000256" key="1">
    <source>
        <dbReference type="ARBA" id="ARBA00023015"/>
    </source>
</evidence>
<comment type="caution">
    <text evidence="6">The sequence shown here is derived from an EMBL/GenBank/DDBJ whole genome shotgun (WGS) entry which is preliminary data.</text>
</comment>
<organism evidence="6 7">
    <name type="scientific">Mycolicibacterium lutetiense</name>
    <dbReference type="NCBI Taxonomy" id="1641992"/>
    <lineage>
        <taxon>Bacteria</taxon>
        <taxon>Bacillati</taxon>
        <taxon>Actinomycetota</taxon>
        <taxon>Actinomycetes</taxon>
        <taxon>Mycobacteriales</taxon>
        <taxon>Mycobacteriaceae</taxon>
        <taxon>Mycolicibacterium</taxon>
    </lineage>
</organism>
<dbReference type="PANTHER" id="PTHR30055">
    <property type="entry name" value="HTH-TYPE TRANSCRIPTIONAL REGULATOR RUTR"/>
    <property type="match status" value="1"/>
</dbReference>
<sequence>MARRRGWDGRPPGSDEEASERIVTAAVALIAETGTGISIADVAASLGVIRQTVYRYFPTAEALMHAAAIASVEGFLDRLAESVRGITDPAEAMTEGVMFTLEEVARIPHIRIMLSGPQAATSSVNVASGEGQAFGMRMITRFDVDWAKYGYDESALRELVEFTLRTMLSFFVAPNEPGRSREELRRFLRRWLGGSILAQPADG</sequence>
<dbReference type="SUPFAM" id="SSF46689">
    <property type="entry name" value="Homeodomain-like"/>
    <property type="match status" value="1"/>
</dbReference>
<dbReference type="RefSeq" id="WP_209918277.1">
    <property type="nucleotide sequence ID" value="NZ_JAGIOP010000002.1"/>
</dbReference>
<accession>A0ABS4ZVC6</accession>
<name>A0ABS4ZVC6_9MYCO</name>
<dbReference type="EMBL" id="JAGIOP010000002">
    <property type="protein sequence ID" value="MBP2453462.1"/>
    <property type="molecule type" value="Genomic_DNA"/>
</dbReference>